<dbReference type="Proteomes" id="UP001595756">
    <property type="component" value="Unassembled WGS sequence"/>
</dbReference>
<dbReference type="Pfam" id="PF14261">
    <property type="entry name" value="DUF4351"/>
    <property type="match status" value="1"/>
</dbReference>
<dbReference type="InterPro" id="IPR006842">
    <property type="entry name" value="Transposase_31"/>
</dbReference>
<organism evidence="3 4">
    <name type="scientific">Castellaniella hirudinis</name>
    <dbReference type="NCBI Taxonomy" id="1144617"/>
    <lineage>
        <taxon>Bacteria</taxon>
        <taxon>Pseudomonadati</taxon>
        <taxon>Pseudomonadota</taxon>
        <taxon>Betaproteobacteria</taxon>
        <taxon>Burkholderiales</taxon>
        <taxon>Alcaligenaceae</taxon>
        <taxon>Castellaniella</taxon>
    </lineage>
</organism>
<reference evidence="4" key="1">
    <citation type="journal article" date="2019" name="Int. J. Syst. Evol. Microbiol.">
        <title>The Global Catalogue of Microorganisms (GCM) 10K type strain sequencing project: providing services to taxonomists for standard genome sequencing and annotation.</title>
        <authorList>
            <consortium name="The Broad Institute Genomics Platform"/>
            <consortium name="The Broad Institute Genome Sequencing Center for Infectious Disease"/>
            <person name="Wu L."/>
            <person name="Ma J."/>
        </authorList>
    </citation>
    <scope>NUCLEOTIDE SEQUENCE [LARGE SCALE GENOMIC DNA]</scope>
    <source>
        <strain evidence="4">CGMCC 1.19029</strain>
    </source>
</reference>
<dbReference type="Pfam" id="PF04754">
    <property type="entry name" value="Transposase_31"/>
    <property type="match status" value="1"/>
</dbReference>
<dbReference type="InterPro" id="IPR025587">
    <property type="entry name" value="DUF4351"/>
</dbReference>
<dbReference type="PANTHER" id="PTHR34611:SF2">
    <property type="entry name" value="INACTIVE RECOMBINATION-PROMOTING NUCLEASE-LIKE PROTEIN RPNE-RELATED"/>
    <property type="match status" value="1"/>
</dbReference>
<evidence type="ECO:0000259" key="1">
    <source>
        <dbReference type="Pfam" id="PF04754"/>
    </source>
</evidence>
<dbReference type="PANTHER" id="PTHR34611">
    <property type="match status" value="1"/>
</dbReference>
<gene>
    <name evidence="3" type="ORF">ACFO0J_09040</name>
</gene>
<evidence type="ECO:0000259" key="2">
    <source>
        <dbReference type="Pfam" id="PF14261"/>
    </source>
</evidence>
<dbReference type="InterPro" id="IPR051699">
    <property type="entry name" value="Rpn/YhgA-like_nuclease"/>
</dbReference>
<evidence type="ECO:0000313" key="4">
    <source>
        <dbReference type="Proteomes" id="UP001595756"/>
    </source>
</evidence>
<accession>A0ABV8S0U1</accession>
<sequence>MNRHDACYRRLFSDPRLLRDLLACAVQDPWIDTLNWIGLQPVPAEYISDDLRRRCGDAVWRIPQKPAADGTPPATDLYILILLEFQSQPVRIMALRLLTYAGLLYESLLQHRLIPTGAPLPLLLPIVLYSGHRRWRAPTELSALLTPADPALARYQPQLRYLLIDEGALLQAGALPDRNLATLLFRMEHAQGIDELREIVHTLLDATIDPGFEELRRAFTLWLRHVLLARVVPSASPPETTDLQEFNMTLAEKAITWTEQWEQQGQAHLLEHQLAHRFGPLPAHLIEQLHSASATQLEAWALNVIDAATLDEVFRG</sequence>
<dbReference type="EMBL" id="JBHSDY010000005">
    <property type="protein sequence ID" value="MFC4298181.1"/>
    <property type="molecule type" value="Genomic_DNA"/>
</dbReference>
<proteinExistence type="predicted"/>
<evidence type="ECO:0000313" key="3">
    <source>
        <dbReference type="EMBL" id="MFC4298181.1"/>
    </source>
</evidence>
<name>A0ABV8S0U1_9BURK</name>
<feature type="domain" description="DUF4351" evidence="2">
    <location>
        <begin position="260"/>
        <end position="312"/>
    </location>
</feature>
<comment type="caution">
    <text evidence="3">The sequence shown here is derived from an EMBL/GenBank/DDBJ whole genome shotgun (WGS) entry which is preliminary data.</text>
</comment>
<feature type="domain" description="Transposase (putative) YhgA-like" evidence="1">
    <location>
        <begin position="2"/>
        <end position="203"/>
    </location>
</feature>
<protein>
    <submittedName>
        <fullName evidence="3">Rpn family recombination-promoting nuclease/putative transposase</fullName>
    </submittedName>
</protein>
<dbReference type="RefSeq" id="WP_376812734.1">
    <property type="nucleotide sequence ID" value="NZ_JBHSDY010000005.1"/>
</dbReference>
<keyword evidence="4" id="KW-1185">Reference proteome</keyword>